<dbReference type="InterPro" id="IPR004158">
    <property type="entry name" value="DUF247_pln"/>
</dbReference>
<keyword evidence="2" id="KW-1133">Transmembrane helix</keyword>
<evidence type="ECO:0000256" key="2">
    <source>
        <dbReference type="SAM" id="Phobius"/>
    </source>
</evidence>
<evidence type="ECO:0000313" key="3">
    <source>
        <dbReference type="EMBL" id="TKW30272.1"/>
    </source>
</evidence>
<sequence>MANNDTRDIELEPTKQTWDKDIETRGEDSCRSKIVTVEVDSLMPSKGARVPHVDTDLEAGKQAMTEEAEMARRRRWSRSVLISKVRDQVRAGDVNSYTPHSVSIGPYHASCSSPRIEKEKLCCVGFFQSLSEDQIKGGLTGLAEKLEPLARACYPDGVGHMTPEELSTMLLRDGCFLLACMVDYQRGNNADKKLAHSSTGKDGDPAQTVGGDVQDGGSFSGGDNNTVVRDTVFLVENQIPFFVLQKIHERVTGDTTSSALESIADYVQEVLQVQLYISKHRRPAPALTPPTPHLLHLLHFYLQPTSPPPAMEENAARPRTGRWRRATEYCKYGNVRFKRQVFQDNEKWTFLDVRLQGGTLWVPRLRVDGMTWTVLRNLMALEEQISRRPVTAYCLFMSQVAGTVEDVKLLVHSGIVEHFLASDEQVAQGFADLCKGVVMDVDNIDRNYLMPMWHEMQERCENRVHRFMGWFCQFKNIVIIIVLLVALIIIACQVTQTFYAVSSSRGGQPPKH</sequence>
<keyword evidence="2" id="KW-0472">Membrane</keyword>
<dbReference type="Pfam" id="PF03140">
    <property type="entry name" value="DUF247"/>
    <property type="match status" value="1"/>
</dbReference>
<evidence type="ECO:0000256" key="1">
    <source>
        <dbReference type="SAM" id="MobiDB-lite"/>
    </source>
</evidence>
<name>A0A4U6VMK7_SETVI</name>
<accession>A0A4U6VMK7</accession>
<dbReference type="AlphaFoldDB" id="A0A4U6VMK7"/>
<organism evidence="3 4">
    <name type="scientific">Setaria viridis</name>
    <name type="common">Green bristlegrass</name>
    <name type="synonym">Setaria italica subsp. viridis</name>
    <dbReference type="NCBI Taxonomy" id="4556"/>
    <lineage>
        <taxon>Eukaryota</taxon>
        <taxon>Viridiplantae</taxon>
        <taxon>Streptophyta</taxon>
        <taxon>Embryophyta</taxon>
        <taxon>Tracheophyta</taxon>
        <taxon>Spermatophyta</taxon>
        <taxon>Magnoliopsida</taxon>
        <taxon>Liliopsida</taxon>
        <taxon>Poales</taxon>
        <taxon>Poaceae</taxon>
        <taxon>PACMAD clade</taxon>
        <taxon>Panicoideae</taxon>
        <taxon>Panicodae</taxon>
        <taxon>Paniceae</taxon>
        <taxon>Cenchrinae</taxon>
        <taxon>Setaria</taxon>
    </lineage>
</organism>
<keyword evidence="4" id="KW-1185">Reference proteome</keyword>
<evidence type="ECO:0000313" key="4">
    <source>
        <dbReference type="Proteomes" id="UP000298652"/>
    </source>
</evidence>
<dbReference type="PANTHER" id="PTHR31170:SF18">
    <property type="entry name" value="(WILD MALAYSIAN BANANA) HYPOTHETICAL PROTEIN"/>
    <property type="match status" value="1"/>
</dbReference>
<feature type="transmembrane region" description="Helical" evidence="2">
    <location>
        <begin position="477"/>
        <end position="501"/>
    </location>
</feature>
<reference evidence="3" key="1">
    <citation type="submission" date="2019-03" db="EMBL/GenBank/DDBJ databases">
        <title>WGS assembly of Setaria viridis.</title>
        <authorList>
            <person name="Huang P."/>
            <person name="Jenkins J."/>
            <person name="Grimwood J."/>
            <person name="Barry K."/>
            <person name="Healey A."/>
            <person name="Mamidi S."/>
            <person name="Sreedasyam A."/>
            <person name="Shu S."/>
            <person name="Feldman M."/>
            <person name="Wu J."/>
            <person name="Yu Y."/>
            <person name="Chen C."/>
            <person name="Johnson J."/>
            <person name="Rokhsar D."/>
            <person name="Baxter I."/>
            <person name="Schmutz J."/>
            <person name="Brutnell T."/>
            <person name="Kellogg E."/>
        </authorList>
    </citation>
    <scope>NUCLEOTIDE SEQUENCE [LARGE SCALE GENOMIC DNA]</scope>
</reference>
<keyword evidence="2" id="KW-0812">Transmembrane</keyword>
<dbReference type="Gramene" id="TKW30272">
    <property type="protein sequence ID" value="TKW30272"/>
    <property type="gene ID" value="SEVIR_2G025000v2"/>
</dbReference>
<dbReference type="Proteomes" id="UP000298652">
    <property type="component" value="Chromosome 2"/>
</dbReference>
<feature type="compositionally biased region" description="Basic and acidic residues" evidence="1">
    <location>
        <begin position="192"/>
        <end position="204"/>
    </location>
</feature>
<proteinExistence type="predicted"/>
<feature type="region of interest" description="Disordered" evidence="1">
    <location>
        <begin position="192"/>
        <end position="221"/>
    </location>
</feature>
<dbReference type="EMBL" id="CM016553">
    <property type="protein sequence ID" value="TKW30272.1"/>
    <property type="molecule type" value="Genomic_DNA"/>
</dbReference>
<dbReference type="OMA" id="YADGVGQ"/>
<dbReference type="PANTHER" id="PTHR31170">
    <property type="entry name" value="BNAC04G53230D PROTEIN"/>
    <property type="match status" value="1"/>
</dbReference>
<gene>
    <name evidence="3" type="ORF">SEVIR_2G025000v2</name>
</gene>
<protein>
    <submittedName>
        <fullName evidence="3">Uncharacterized protein</fullName>
    </submittedName>
</protein>
<feature type="region of interest" description="Disordered" evidence="1">
    <location>
        <begin position="1"/>
        <end position="21"/>
    </location>
</feature>